<dbReference type="Proteomes" id="UP000245977">
    <property type="component" value="Chromosome"/>
</dbReference>
<keyword evidence="2" id="KW-1185">Reference proteome</keyword>
<accession>A0A2S2FAJ3</accession>
<dbReference type="KEGG" id="adv:DJ533_03965"/>
<dbReference type="OrthoDB" id="6690414at2"/>
<dbReference type="RefSeq" id="WP_065993341.1">
    <property type="nucleotide sequence ID" value="NZ_CP029397.2"/>
</dbReference>
<dbReference type="EMBL" id="CP029397">
    <property type="protein sequence ID" value="AWL27805.1"/>
    <property type="molecule type" value="Genomic_DNA"/>
</dbReference>
<proteinExistence type="predicted"/>
<name>A0A2S2FAJ3_9GAMM</name>
<dbReference type="STRING" id="1871111.GCA_001704615_02249"/>
<evidence type="ECO:0000313" key="2">
    <source>
        <dbReference type="Proteomes" id="UP000245977"/>
    </source>
</evidence>
<organism evidence="1 2">
    <name type="scientific">Acinetobacter defluvii</name>
    <dbReference type="NCBI Taxonomy" id="1871111"/>
    <lineage>
        <taxon>Bacteria</taxon>
        <taxon>Pseudomonadati</taxon>
        <taxon>Pseudomonadota</taxon>
        <taxon>Gammaproteobacteria</taxon>
        <taxon>Moraxellales</taxon>
        <taxon>Moraxellaceae</taxon>
        <taxon>Acinetobacter</taxon>
    </lineage>
</organism>
<protein>
    <submittedName>
        <fullName evidence="1">Uncharacterized protein</fullName>
    </submittedName>
</protein>
<reference evidence="1" key="1">
    <citation type="submission" date="2019-08" db="EMBL/GenBank/DDBJ databases">
        <title>The complete genome of Acinetobacter defluvii strain WCHAD010030.</title>
        <authorList>
            <person name="Hu Y."/>
            <person name="Qin J."/>
            <person name="Feng Y."/>
            <person name="Zong Z."/>
        </authorList>
    </citation>
    <scope>NUCLEOTIDE SEQUENCE</scope>
    <source>
        <strain evidence="1">WCHA30</strain>
    </source>
</reference>
<sequence>MRKIVLIATSSFILTACGGGSDASDDQANQQNAPNMLYAFVDNGSGIGIGFKKYHLDGDKKLLVQNESTEGIAKNYATADGLSTTSPPQIDEKTYILGENASFDGEKLQYSVSNFDPKKPLILTKMYKQIDVSGRAIRDDANNPVRIMYSSTGGLILAGLLGIKDLTDADIFSKGSMCWQLLSSRSNQDYIQFNMSSDYSELFTQAEVEHTGTWNKVAWIRYKDLTDFPNTKLTIEGKDYWGLYYASHENKVPNTSELKCDLMNETAYKVVNKPFEKLNTPVS</sequence>
<evidence type="ECO:0000313" key="1">
    <source>
        <dbReference type="EMBL" id="AWL27805.1"/>
    </source>
</evidence>
<dbReference type="AlphaFoldDB" id="A0A2S2FAJ3"/>
<dbReference type="PROSITE" id="PS51257">
    <property type="entry name" value="PROKAR_LIPOPROTEIN"/>
    <property type="match status" value="1"/>
</dbReference>
<gene>
    <name evidence="1" type="ORF">DJ533_03965</name>
</gene>